<dbReference type="SUPFAM" id="SSF51197">
    <property type="entry name" value="Clavaminate synthase-like"/>
    <property type="match status" value="1"/>
</dbReference>
<dbReference type="Proteomes" id="UP000244496">
    <property type="component" value="Chromosome"/>
</dbReference>
<reference evidence="1 2" key="1">
    <citation type="submission" date="2018-04" db="EMBL/GenBank/DDBJ databases">
        <title>Genome sequencing of Gemmobacter.</title>
        <authorList>
            <person name="Yi H."/>
            <person name="Baek M.-G."/>
        </authorList>
    </citation>
    <scope>NUCLEOTIDE SEQUENCE [LARGE SCALE GENOMIC DNA]</scope>
    <source>
        <strain evidence="1 2">HYN0069</strain>
    </source>
</reference>
<sequence length="234" mass="25013">MAAWARAAAPLAEAAVATPAEPWRCGGTWFVGLDALDNDTRGTVGATDFPWDEVGLAPTALHRAQVSVVRPGYPQPSPDETEAGFRFRLNRDSAHLDGLIAEGPEKRRRVVEPHRWIIGLPLNAADAGASPLVVWEGSHEIMRAGLLAALQGVPEADWGAVDITEAYQKARKRVFAECARVELPGVPGEAVVLHRLLVHGVAPWAKGARAAGEGRMVAYFRPVMGSVGAWLLAP</sequence>
<keyword evidence="2" id="KW-1185">Reference proteome</keyword>
<name>A0A2S0UR51_9RHOB</name>
<dbReference type="OrthoDB" id="7345863at2"/>
<organism evidence="1 2">
    <name type="scientific">Paragemmobacter aquarius</name>
    <dbReference type="NCBI Taxonomy" id="2169400"/>
    <lineage>
        <taxon>Bacteria</taxon>
        <taxon>Pseudomonadati</taxon>
        <taxon>Pseudomonadota</taxon>
        <taxon>Alphaproteobacteria</taxon>
        <taxon>Rhodobacterales</taxon>
        <taxon>Paracoccaceae</taxon>
        <taxon>Paragemmobacter</taxon>
    </lineage>
</organism>
<proteinExistence type="predicted"/>
<dbReference type="EMBL" id="CP028918">
    <property type="protein sequence ID" value="AWB50262.1"/>
    <property type="molecule type" value="Genomic_DNA"/>
</dbReference>
<dbReference type="AlphaFoldDB" id="A0A2S0UR51"/>
<gene>
    <name evidence="1" type="ORF">HYN69_06700</name>
</gene>
<evidence type="ECO:0008006" key="3">
    <source>
        <dbReference type="Google" id="ProtNLM"/>
    </source>
</evidence>
<evidence type="ECO:0000313" key="1">
    <source>
        <dbReference type="EMBL" id="AWB50262.1"/>
    </source>
</evidence>
<protein>
    <recommendedName>
        <fullName evidence="3">Phytanoyl-CoA dioxygenase (PhyH)</fullName>
    </recommendedName>
</protein>
<dbReference type="KEGG" id="geh:HYN69_06700"/>
<accession>A0A2S0UR51</accession>
<evidence type="ECO:0000313" key="2">
    <source>
        <dbReference type="Proteomes" id="UP000244496"/>
    </source>
</evidence>